<dbReference type="AlphaFoldDB" id="A0A6P4YXD8"/>
<evidence type="ECO:0000313" key="4">
    <source>
        <dbReference type="RefSeq" id="XP_019623447.1"/>
    </source>
</evidence>
<keyword evidence="3" id="KW-1185">Reference proteome</keyword>
<dbReference type="Proteomes" id="UP000515135">
    <property type="component" value="Unplaced"/>
</dbReference>
<evidence type="ECO:0000256" key="1">
    <source>
        <dbReference type="SAM" id="Phobius"/>
    </source>
</evidence>
<feature type="transmembrane region" description="Helical" evidence="1">
    <location>
        <begin position="213"/>
        <end position="242"/>
    </location>
</feature>
<sequence>MMKVSTVILVLLSVAEASFTQEGSCTSSLDANKAMKLTTKGDLWDMNSVMLDGRSVDSAVHGIVLPTLFGSFMTRDKGNESLSSFRRGTEIQTGRSFPTLKSRASSTTCSYKQSDGYRTAALLATRMQTAGQRLTRQRQHSGGMPYPSNSVVTFDRRIPSLSQKIVILYALLLKVAFLLTCCTSAFLILMLHVQLLVRSKYIENVWNHCVERLVLHFLITSLFILVLNGLFFAIGFAAWFVFEITALIFQHKHSKHGVYKCIFDYPINVLWVLLRELKKTQHVQYPPYVQSSTHTRNRRNG</sequence>
<dbReference type="RefSeq" id="XP_019623447.1">
    <property type="nucleotide sequence ID" value="XM_019767888.1"/>
</dbReference>
<evidence type="ECO:0000256" key="2">
    <source>
        <dbReference type="SAM" id="SignalP"/>
    </source>
</evidence>
<dbReference type="GeneID" id="109469387"/>
<reference evidence="4" key="1">
    <citation type="submission" date="2025-08" db="UniProtKB">
        <authorList>
            <consortium name="RefSeq"/>
        </authorList>
    </citation>
    <scope>IDENTIFICATION</scope>
    <source>
        <tissue evidence="4">Gonad</tissue>
    </source>
</reference>
<proteinExistence type="predicted"/>
<organism evidence="3 4">
    <name type="scientific">Branchiostoma belcheri</name>
    <name type="common">Amphioxus</name>
    <dbReference type="NCBI Taxonomy" id="7741"/>
    <lineage>
        <taxon>Eukaryota</taxon>
        <taxon>Metazoa</taxon>
        <taxon>Chordata</taxon>
        <taxon>Cephalochordata</taxon>
        <taxon>Leptocardii</taxon>
        <taxon>Amphioxiformes</taxon>
        <taxon>Branchiostomatidae</taxon>
        <taxon>Branchiostoma</taxon>
    </lineage>
</organism>
<name>A0A6P4YXD8_BRABE</name>
<keyword evidence="1" id="KW-0472">Membrane</keyword>
<evidence type="ECO:0000313" key="3">
    <source>
        <dbReference type="Proteomes" id="UP000515135"/>
    </source>
</evidence>
<dbReference type="KEGG" id="bbel:109469387"/>
<accession>A0A6P4YXD8</accession>
<keyword evidence="1" id="KW-1133">Transmembrane helix</keyword>
<gene>
    <name evidence="4" type="primary">LOC109469387</name>
</gene>
<protein>
    <submittedName>
        <fullName evidence="4">Uncharacterized protein LOC109469387</fullName>
    </submittedName>
</protein>
<feature type="transmembrane region" description="Helical" evidence="1">
    <location>
        <begin position="166"/>
        <end position="192"/>
    </location>
</feature>
<feature type="chain" id="PRO_5027739117" evidence="2">
    <location>
        <begin position="18"/>
        <end position="301"/>
    </location>
</feature>
<keyword evidence="2" id="KW-0732">Signal</keyword>
<feature type="signal peptide" evidence="2">
    <location>
        <begin position="1"/>
        <end position="17"/>
    </location>
</feature>
<keyword evidence="1" id="KW-0812">Transmembrane</keyword>